<evidence type="ECO:0000256" key="2">
    <source>
        <dbReference type="ARBA" id="ARBA00023125"/>
    </source>
</evidence>
<dbReference type="SUPFAM" id="SSF48008">
    <property type="entry name" value="GntR ligand-binding domain-like"/>
    <property type="match status" value="1"/>
</dbReference>
<keyword evidence="2" id="KW-0238">DNA-binding</keyword>
<dbReference type="EMBL" id="BIFT01000002">
    <property type="protein sequence ID" value="GCE29670.1"/>
    <property type="molecule type" value="Genomic_DNA"/>
</dbReference>
<dbReference type="SMART" id="SM00345">
    <property type="entry name" value="HTH_GNTR"/>
    <property type="match status" value="1"/>
</dbReference>
<dbReference type="InterPro" id="IPR036388">
    <property type="entry name" value="WH-like_DNA-bd_sf"/>
</dbReference>
<dbReference type="RefSeq" id="WP_126629890.1">
    <property type="nucleotide sequence ID" value="NZ_BIFT01000002.1"/>
</dbReference>
<dbReference type="Pfam" id="PF00392">
    <property type="entry name" value="GntR"/>
    <property type="match status" value="1"/>
</dbReference>
<dbReference type="PROSITE" id="PS50949">
    <property type="entry name" value="HTH_GNTR"/>
    <property type="match status" value="1"/>
</dbReference>
<dbReference type="OrthoDB" id="8066003at2"/>
<dbReference type="AlphaFoldDB" id="A0A402BEE5"/>
<dbReference type="InterPro" id="IPR036390">
    <property type="entry name" value="WH_DNA-bd_sf"/>
</dbReference>
<protein>
    <submittedName>
        <fullName evidence="5">GntR family transcriptional regulator</fullName>
    </submittedName>
</protein>
<dbReference type="Pfam" id="PF07729">
    <property type="entry name" value="FCD"/>
    <property type="match status" value="1"/>
</dbReference>
<proteinExistence type="predicted"/>
<evidence type="ECO:0000256" key="3">
    <source>
        <dbReference type="ARBA" id="ARBA00023163"/>
    </source>
</evidence>
<evidence type="ECO:0000313" key="5">
    <source>
        <dbReference type="EMBL" id="GCE29670.1"/>
    </source>
</evidence>
<dbReference type="InterPro" id="IPR008920">
    <property type="entry name" value="TF_FadR/GntR_C"/>
</dbReference>
<dbReference type="SMART" id="SM00895">
    <property type="entry name" value="FCD"/>
    <property type="match status" value="1"/>
</dbReference>
<dbReference type="InterPro" id="IPR000524">
    <property type="entry name" value="Tscrpt_reg_HTH_GntR"/>
</dbReference>
<accession>A0A402BEE5</accession>
<evidence type="ECO:0000256" key="1">
    <source>
        <dbReference type="ARBA" id="ARBA00023015"/>
    </source>
</evidence>
<dbReference type="Gene3D" id="1.20.120.530">
    <property type="entry name" value="GntR ligand-binding domain-like"/>
    <property type="match status" value="1"/>
</dbReference>
<feature type="domain" description="HTH gntR-type" evidence="4">
    <location>
        <begin position="14"/>
        <end position="81"/>
    </location>
</feature>
<dbReference type="PANTHER" id="PTHR43537:SF5">
    <property type="entry name" value="UXU OPERON TRANSCRIPTIONAL REGULATOR"/>
    <property type="match status" value="1"/>
</dbReference>
<sequence length="232" mass="25938">MQNPLGPLAVPKAPGYREAAFHAIKEAILSGQLKYDQPLVEEDIAIKLQVSRTPVREALAILHHEGLIAPRSGRGFYVCRLTREEFVALFTANEVIEPYLVRGAALRASEAQLHDMEDAITLGKQSVEQNDIPGMLRSGRNFHRVVGSAAGNSPLTQFVVSNEERTDLYLLSCEQVLDIAQMSHSNQEHERIYQAIAQRDPETAARLVVYHTQSVRERLSPFFNEGETQQHA</sequence>
<comment type="caution">
    <text evidence="5">The sequence shown here is derived from an EMBL/GenBank/DDBJ whole genome shotgun (WGS) entry which is preliminary data.</text>
</comment>
<dbReference type="PANTHER" id="PTHR43537">
    <property type="entry name" value="TRANSCRIPTIONAL REGULATOR, GNTR FAMILY"/>
    <property type="match status" value="1"/>
</dbReference>
<dbReference type="Gene3D" id="1.10.10.10">
    <property type="entry name" value="Winged helix-like DNA-binding domain superfamily/Winged helix DNA-binding domain"/>
    <property type="match status" value="1"/>
</dbReference>
<dbReference type="GO" id="GO:0003700">
    <property type="term" value="F:DNA-binding transcription factor activity"/>
    <property type="evidence" value="ECO:0007669"/>
    <property type="project" value="InterPro"/>
</dbReference>
<name>A0A402BEE5_9CHLR</name>
<dbReference type="CDD" id="cd07377">
    <property type="entry name" value="WHTH_GntR"/>
    <property type="match status" value="1"/>
</dbReference>
<keyword evidence="6" id="KW-1185">Reference proteome</keyword>
<organism evidence="5 6">
    <name type="scientific">Dictyobacter alpinus</name>
    <dbReference type="NCBI Taxonomy" id="2014873"/>
    <lineage>
        <taxon>Bacteria</taxon>
        <taxon>Bacillati</taxon>
        <taxon>Chloroflexota</taxon>
        <taxon>Ktedonobacteria</taxon>
        <taxon>Ktedonobacterales</taxon>
        <taxon>Dictyobacteraceae</taxon>
        <taxon>Dictyobacter</taxon>
    </lineage>
</organism>
<evidence type="ECO:0000259" key="4">
    <source>
        <dbReference type="PROSITE" id="PS50949"/>
    </source>
</evidence>
<reference evidence="6" key="1">
    <citation type="submission" date="2018-12" db="EMBL/GenBank/DDBJ databases">
        <title>Tengunoibacter tsumagoiensis gen. nov., sp. nov., Dictyobacter kobayashii sp. nov., D. alpinus sp. nov., and D. joshuensis sp. nov. and description of Dictyobacteraceae fam. nov. within the order Ktedonobacterales isolated from Tengu-no-mugimeshi.</title>
        <authorList>
            <person name="Wang C.M."/>
            <person name="Zheng Y."/>
            <person name="Sakai Y."/>
            <person name="Toyoda A."/>
            <person name="Minakuchi Y."/>
            <person name="Abe K."/>
            <person name="Yokota A."/>
            <person name="Yabe S."/>
        </authorList>
    </citation>
    <scope>NUCLEOTIDE SEQUENCE [LARGE SCALE GENOMIC DNA]</scope>
    <source>
        <strain evidence="6">Uno16</strain>
    </source>
</reference>
<keyword evidence="1" id="KW-0805">Transcription regulation</keyword>
<evidence type="ECO:0000313" key="6">
    <source>
        <dbReference type="Proteomes" id="UP000287171"/>
    </source>
</evidence>
<dbReference type="Proteomes" id="UP000287171">
    <property type="component" value="Unassembled WGS sequence"/>
</dbReference>
<keyword evidence="3" id="KW-0804">Transcription</keyword>
<gene>
    <name evidence="5" type="ORF">KDA_51540</name>
</gene>
<dbReference type="InterPro" id="IPR011711">
    <property type="entry name" value="GntR_C"/>
</dbReference>
<dbReference type="SUPFAM" id="SSF46785">
    <property type="entry name" value="Winged helix' DNA-binding domain"/>
    <property type="match status" value="1"/>
</dbReference>
<dbReference type="GO" id="GO:0003677">
    <property type="term" value="F:DNA binding"/>
    <property type="evidence" value="ECO:0007669"/>
    <property type="project" value="UniProtKB-KW"/>
</dbReference>